<comment type="caution">
    <text evidence="2">The sequence shown here is derived from an EMBL/GenBank/DDBJ whole genome shotgun (WGS) entry which is preliminary data.</text>
</comment>
<dbReference type="Proteomes" id="UP000441208">
    <property type="component" value="Unassembled WGS sequence"/>
</dbReference>
<dbReference type="PANTHER" id="PTHR33050:SF7">
    <property type="entry name" value="RIBONUCLEASE H"/>
    <property type="match status" value="1"/>
</dbReference>
<dbReference type="PANTHER" id="PTHR33050">
    <property type="entry name" value="REVERSE TRANSCRIPTASE DOMAIN-CONTAINING PROTEIN"/>
    <property type="match status" value="1"/>
</dbReference>
<dbReference type="AlphaFoldDB" id="A0A6A3SNQ3"/>
<sequence length="816" mass="90734">MLEEDDEPAFQRPRLVESSPDVDKDAFIADRLKANPVLLNRFLQIRESSTTRIARPAPDVTNLPMDASLATKPSKPADAKTKYAFASSHERRVVHEKLTAERHRGKDPAVYVTNEIRSEAVLCKSLPGMLTRAFDWGFGIEGLSITHFKFMDRKQRMQWINSGGANFENFSATADFEPAPRVTTILEVVEAARVFSTFAREFCVSSAVELIDAIIAFIEAKVIRMRWDPEDVMEFVYWVNDILENFRSAIAGCSHIEPSQVRQRCRLEDHRFREIRQDIHERRVQELEQKAVAPPLAQATTRSSTQSLNHSPASRTRGNRKGHGPIPPKVLQRLPKYHDAKSGATRRLCMRFLLVSGCQSEDLGEGHDGRAHFVPKTLDALVKAEIEKRFGGLKPQYKELCLATGRSPARLLVNEPAALLHIIPIDLHQQKGVHGSHKTNRVPESIRGGNISSYVASSIKIRQNVCASKPNSTASNYRHSKNDAEPAPAFVTTSSVHPLLGNTNEVVAAENLRSRSKGSELYSDTTTNDAEPAPKFSMVSGVYTSLVSKNEVDAAENLRSRYNSTEATSSSQTDKVAPAPEASLLTGKKDVDKVRSRLHPASIAARVQESEAAPAYSTNPLIELSLSTAAVIQDALEADLLREEVKISYQHKAWGLQRMQAKFSEWSSELVALGLLWNTTHQTVSIPDNKVIKALKRVTTMLTQQSATKTELQKLLGSLRHVAICFRTCKPFYQRLHSALLATSRFAKTRLSEGALCDLQWFRHILAHGHLSVLPVSMFGGMPSPDVTLYMDSSNIGLAVLDPAVNKFIQLKFDSE</sequence>
<dbReference type="EMBL" id="QXFZ01000337">
    <property type="protein sequence ID" value="KAE9120447.1"/>
    <property type="molecule type" value="Genomic_DNA"/>
</dbReference>
<dbReference type="InterPro" id="IPR052055">
    <property type="entry name" value="Hepadnavirus_pol/RT"/>
</dbReference>
<evidence type="ECO:0000256" key="1">
    <source>
        <dbReference type="SAM" id="MobiDB-lite"/>
    </source>
</evidence>
<evidence type="ECO:0000313" key="2">
    <source>
        <dbReference type="EMBL" id="KAE9120447.1"/>
    </source>
</evidence>
<gene>
    <name evidence="2" type="ORF">PF007_g8162</name>
</gene>
<accession>A0A6A3SNQ3</accession>
<evidence type="ECO:0000313" key="3">
    <source>
        <dbReference type="Proteomes" id="UP000441208"/>
    </source>
</evidence>
<feature type="region of interest" description="Disordered" evidence="1">
    <location>
        <begin position="560"/>
        <end position="588"/>
    </location>
</feature>
<feature type="compositionally biased region" description="Polar residues" evidence="1">
    <location>
        <begin position="560"/>
        <end position="574"/>
    </location>
</feature>
<feature type="region of interest" description="Disordered" evidence="1">
    <location>
        <begin position="290"/>
        <end position="331"/>
    </location>
</feature>
<proteinExistence type="predicted"/>
<organism evidence="2 3">
    <name type="scientific">Phytophthora fragariae</name>
    <dbReference type="NCBI Taxonomy" id="53985"/>
    <lineage>
        <taxon>Eukaryota</taxon>
        <taxon>Sar</taxon>
        <taxon>Stramenopiles</taxon>
        <taxon>Oomycota</taxon>
        <taxon>Peronosporomycetes</taxon>
        <taxon>Peronosporales</taxon>
        <taxon>Peronosporaceae</taxon>
        <taxon>Phytophthora</taxon>
    </lineage>
</organism>
<reference evidence="2 3" key="1">
    <citation type="submission" date="2018-08" db="EMBL/GenBank/DDBJ databases">
        <title>Genomic investigation of the strawberry pathogen Phytophthora fragariae indicates pathogenicity is determined by transcriptional variation in three key races.</title>
        <authorList>
            <person name="Adams T.M."/>
            <person name="Armitage A.D."/>
            <person name="Sobczyk M.K."/>
            <person name="Bates H.J."/>
            <person name="Dunwell J.M."/>
            <person name="Nellist C.F."/>
            <person name="Harrison R.J."/>
        </authorList>
    </citation>
    <scope>NUCLEOTIDE SEQUENCE [LARGE SCALE GENOMIC DNA]</scope>
    <source>
        <strain evidence="2 3">NOV-71</strain>
    </source>
</reference>
<protein>
    <submittedName>
        <fullName evidence="2">Uncharacterized protein</fullName>
    </submittedName>
</protein>
<feature type="compositionally biased region" description="Polar residues" evidence="1">
    <location>
        <begin position="298"/>
        <end position="316"/>
    </location>
</feature>
<name>A0A6A3SNQ3_9STRA</name>
<feature type="region of interest" description="Disordered" evidence="1">
    <location>
        <begin position="507"/>
        <end position="533"/>
    </location>
</feature>